<feature type="compositionally biased region" description="Acidic residues" evidence="1">
    <location>
        <begin position="194"/>
        <end position="204"/>
    </location>
</feature>
<proteinExistence type="predicted"/>
<evidence type="ECO:0000313" key="2">
    <source>
        <dbReference type="WBParaSite" id="TTAC_0000264601-mRNA-1"/>
    </source>
</evidence>
<dbReference type="WBParaSite" id="TTAC_0000264601-mRNA-1">
    <property type="protein sequence ID" value="TTAC_0000264601-mRNA-1"/>
    <property type="gene ID" value="TTAC_0000264601"/>
</dbReference>
<dbReference type="AlphaFoldDB" id="A0A0R3WPF6"/>
<organism evidence="2">
    <name type="scientific">Hydatigena taeniaeformis</name>
    <name type="common">Feline tapeworm</name>
    <name type="synonym">Taenia taeniaeformis</name>
    <dbReference type="NCBI Taxonomy" id="6205"/>
    <lineage>
        <taxon>Eukaryota</taxon>
        <taxon>Metazoa</taxon>
        <taxon>Spiralia</taxon>
        <taxon>Lophotrochozoa</taxon>
        <taxon>Platyhelminthes</taxon>
        <taxon>Cestoda</taxon>
        <taxon>Eucestoda</taxon>
        <taxon>Cyclophyllidea</taxon>
        <taxon>Taeniidae</taxon>
        <taxon>Hydatigera</taxon>
    </lineage>
</organism>
<feature type="region of interest" description="Disordered" evidence="1">
    <location>
        <begin position="194"/>
        <end position="230"/>
    </location>
</feature>
<accession>A0A0R3WPF6</accession>
<evidence type="ECO:0000256" key="1">
    <source>
        <dbReference type="SAM" id="MobiDB-lite"/>
    </source>
</evidence>
<dbReference type="STRING" id="6205.A0A0R3WPF6"/>
<sequence length="264" mass="29396">LPSSQKDVLSYSEWRTNFFDEHTYCPRPDTPVFEGCSLPTTAPATTVTYPPPSQVLEASPIVRSHLLRLVDPDGGGNLGEADFWSRYYYRVWCFDVLDLKRTRLAQINAASVAAVTSEEVDEVEAWPDLEVEEEIEETGDVAIVTSETEKSPERIELSDTMANPLVEAQLPKNSSTEFSSPASSVVMVTKEEVLEEGDDDEEEETTQKSPPVSSGGDEYIEQEEENGIQLSVEYLQEEAAKLRVELGSEVDDTSETGSDWEKWA</sequence>
<name>A0A0R3WPF6_HYDTA</name>
<protein>
    <submittedName>
        <fullName evidence="2">BSD domain-containing protein</fullName>
    </submittedName>
</protein>
<reference evidence="2" key="1">
    <citation type="submission" date="2017-02" db="UniProtKB">
        <authorList>
            <consortium name="WormBaseParasite"/>
        </authorList>
    </citation>
    <scope>IDENTIFICATION</scope>
</reference>